<dbReference type="GO" id="GO:0050660">
    <property type="term" value="F:flavin adenine dinucleotide binding"/>
    <property type="evidence" value="ECO:0007669"/>
    <property type="project" value="InterPro"/>
</dbReference>
<dbReference type="Proteomes" id="UP001311799">
    <property type="component" value="Unassembled WGS sequence"/>
</dbReference>
<dbReference type="Gene3D" id="3.50.50.60">
    <property type="entry name" value="FAD/NAD(P)-binding domain"/>
    <property type="match status" value="3"/>
</dbReference>
<keyword evidence="5" id="KW-1185">Reference proteome</keyword>
<evidence type="ECO:0000259" key="3">
    <source>
        <dbReference type="PROSITE" id="PS00624"/>
    </source>
</evidence>
<evidence type="ECO:0000313" key="5">
    <source>
        <dbReference type="Proteomes" id="UP001311799"/>
    </source>
</evidence>
<dbReference type="EMBL" id="JAWDEY010000002">
    <property type="protein sequence ID" value="KAK6591047.1"/>
    <property type="molecule type" value="Genomic_DNA"/>
</dbReference>
<gene>
    <name evidence="4" type="ORF">RS030_111798</name>
</gene>
<organism evidence="4 5">
    <name type="scientific">Cryptosporidium xiaoi</name>
    <dbReference type="NCBI Taxonomy" id="659607"/>
    <lineage>
        <taxon>Eukaryota</taxon>
        <taxon>Sar</taxon>
        <taxon>Alveolata</taxon>
        <taxon>Apicomplexa</taxon>
        <taxon>Conoidasida</taxon>
        <taxon>Coccidia</taxon>
        <taxon>Eucoccidiorida</taxon>
        <taxon>Eimeriorina</taxon>
        <taxon>Cryptosporidiidae</taxon>
        <taxon>Cryptosporidium</taxon>
    </lineage>
</organism>
<dbReference type="AlphaFoldDB" id="A0AAV9Y2H8"/>
<dbReference type="InterPro" id="IPR051871">
    <property type="entry name" value="GMC_Oxidoreductase-Related"/>
</dbReference>
<protein>
    <recommendedName>
        <fullName evidence="3">Glucose-methanol-choline oxidoreductase N-terminal domain-containing protein</fullName>
    </recommendedName>
</protein>
<evidence type="ECO:0000256" key="1">
    <source>
        <dbReference type="ARBA" id="ARBA00022729"/>
    </source>
</evidence>
<dbReference type="GO" id="GO:0016614">
    <property type="term" value="F:oxidoreductase activity, acting on CH-OH group of donors"/>
    <property type="evidence" value="ECO:0007669"/>
    <property type="project" value="InterPro"/>
</dbReference>
<feature type="chain" id="PRO_5044001635" description="Glucose-methanol-choline oxidoreductase N-terminal domain-containing protein" evidence="2">
    <location>
        <begin position="23"/>
        <end position="758"/>
    </location>
</feature>
<dbReference type="Pfam" id="PF13450">
    <property type="entry name" value="NAD_binding_8"/>
    <property type="match status" value="1"/>
</dbReference>
<accession>A0AAV9Y2H8</accession>
<dbReference type="InterPro" id="IPR000172">
    <property type="entry name" value="GMC_OxRdtase_N"/>
</dbReference>
<dbReference type="PANTHER" id="PTHR45968">
    <property type="entry name" value="OSJNBA0019K04.7 PROTEIN"/>
    <property type="match status" value="1"/>
</dbReference>
<dbReference type="PROSITE" id="PS00624">
    <property type="entry name" value="GMC_OXRED_2"/>
    <property type="match status" value="1"/>
</dbReference>
<reference evidence="4 5" key="1">
    <citation type="submission" date="2023-10" db="EMBL/GenBank/DDBJ databases">
        <title>Comparative genomics analysis reveals potential genetic determinants of host preference in Cryptosporidium xiaoi.</title>
        <authorList>
            <person name="Xiao L."/>
            <person name="Li J."/>
        </authorList>
    </citation>
    <scope>NUCLEOTIDE SEQUENCE [LARGE SCALE GENOMIC DNA]</scope>
    <source>
        <strain evidence="4 5">52996</strain>
    </source>
</reference>
<dbReference type="Pfam" id="PF05199">
    <property type="entry name" value="GMC_oxred_C"/>
    <property type="match status" value="1"/>
</dbReference>
<evidence type="ECO:0000313" key="4">
    <source>
        <dbReference type="EMBL" id="KAK6591047.1"/>
    </source>
</evidence>
<feature type="domain" description="Glucose-methanol-choline oxidoreductase N-terminal" evidence="3">
    <location>
        <begin position="372"/>
        <end position="386"/>
    </location>
</feature>
<dbReference type="InterPro" id="IPR007867">
    <property type="entry name" value="GMC_OxRtase_C"/>
</dbReference>
<keyword evidence="1 2" id="KW-0732">Signal</keyword>
<dbReference type="PANTHER" id="PTHR45968:SF3">
    <property type="entry name" value="OS04G0573100 PROTEIN"/>
    <property type="match status" value="1"/>
</dbReference>
<dbReference type="SUPFAM" id="SSF51905">
    <property type="entry name" value="FAD/NAD(P)-binding domain"/>
    <property type="match status" value="1"/>
</dbReference>
<evidence type="ECO:0000256" key="2">
    <source>
        <dbReference type="SAM" id="SignalP"/>
    </source>
</evidence>
<name>A0AAV9Y2H8_9CRYT</name>
<dbReference type="InterPro" id="IPR036188">
    <property type="entry name" value="FAD/NAD-bd_sf"/>
</dbReference>
<comment type="caution">
    <text evidence="4">The sequence shown here is derived from an EMBL/GenBank/DDBJ whole genome shotgun (WGS) entry which is preliminary data.</text>
</comment>
<sequence length="758" mass="84400">MFASLFMYIVFPLLSFFGFCSTSVLSSFPDLNVNQRGIKSTYDYIIVGGGAAGCALARTLADSKYSVLLVERGGTRFEESKLTENISGMGRVVDDKKVSQLVVTKQGVRTHIGNVLGGGTAINMGMIMEEDPEFFEMLKNSSGAQLNQTLLEESYNWVINKVSNKGDQNLPIVEPLEKSFNDINFVTSENPNSDFSINRINGTWRVYNVFNVSDHGFRMSSDILLSDYENVKRKRVVETSPVDILTHNYVTKIEFEFQENPSSNNSGSRLRNENISFIQSKFAGINSFLNNEQNNQRNISPLNAKCIVLNRNVIKYQYSDFNEHPSFNFTTGNIVNGVEQNTAFKASKEMLNNIFARRICVNDNGMIILSSGAIHTPILLYKSGIGPSQALQNMNIMPILEVPNLGTNIVDRMLFAIPFFFKEKISSNPFVNPLMSSFSTKSGDCGYSCDTINIESLGGDRTVEGTLYATRLIFPPKLRNNIVTDFVIETFKSCAETYPFSGIFPICLILQYPLRCLRRTAAVFYFTSEPKSRGSLSVNSDGKFELDGNYLYDDEDKENAINGLSSVIKMLRSGEFDEIAEQGGYSSCPLTVLNGIIGVLASAKTEGLFMNKPFSPEFMNELEDVYNSILGYKNSLFPEECLQSENPEKCFKDKNIIFENIATFPPILPDISDKEAVLNLANKVGTSIWHWAGSAPLGELVENDTFILSGTTNLGVVDASLLKILPRINPVLTIMSLGRYAGISILKNREQEINKIYS</sequence>
<proteinExistence type="predicted"/>
<feature type="signal peptide" evidence="2">
    <location>
        <begin position="1"/>
        <end position="22"/>
    </location>
</feature>